<protein>
    <recommendedName>
        <fullName evidence="8">Acyl-[acyl-carrier-protein] dehydrogenase MbtN</fullName>
    </recommendedName>
    <alternativeName>
        <fullName evidence="9">Mycobactin synthase protein N</fullName>
    </alternativeName>
</protein>
<dbReference type="Pfam" id="PF02770">
    <property type="entry name" value="Acyl-CoA_dh_M"/>
    <property type="match status" value="1"/>
</dbReference>
<dbReference type="InterPro" id="IPR036250">
    <property type="entry name" value="AcylCo_DH-like_C"/>
</dbReference>
<evidence type="ECO:0000256" key="3">
    <source>
        <dbReference type="ARBA" id="ARBA00009347"/>
    </source>
</evidence>
<dbReference type="Pfam" id="PF00441">
    <property type="entry name" value="Acyl-CoA_dh_1"/>
    <property type="match status" value="1"/>
</dbReference>
<dbReference type="Pfam" id="PF02771">
    <property type="entry name" value="Acyl-CoA_dh_N"/>
    <property type="match status" value="1"/>
</dbReference>
<proteinExistence type="inferred from homology"/>
<dbReference type="GO" id="GO:0003995">
    <property type="term" value="F:acyl-CoA dehydrogenase activity"/>
    <property type="evidence" value="ECO:0007669"/>
    <property type="project" value="InterPro"/>
</dbReference>
<sequence>MLKRDVYEEEHELFRETVRRFFEEEVMPRHDDWEERGHVDREVWRKAGEMGLLCATMPEAYGGSGVDRRTSAVLIEEQHRFGASGIGFSLHSDIAAPYIAHYGSEEQKQRYLPAMARGEIIGAIAMTEPGTGSDLQAITTRAEEDGDHFVLNGAKTYITNGYLCDFAIVVAKTSRGGGAKGMSLLLVDADSEGFHKDKPFKKLGLRAQDTCQLTFDDVRVPKENLLGMENGAFPMLMNELAWERLIIAIGCAASMTEAFRLAKEYTQGRTAFGKPIAAFQDARFKLADLKTKAQIAQVFVDKCIEEEVAGRLQPDTAAMAKAWTSETLSEVADTALQLHGGYGFMWEAPIARLFADARVQRIYGGSTEIMKEIVARNL</sequence>
<gene>
    <name evidence="14" type="ORF">NOG11_08260</name>
</gene>
<dbReference type="InterPro" id="IPR037069">
    <property type="entry name" value="AcylCoA_DH/ox_N_sf"/>
</dbReference>
<evidence type="ECO:0000256" key="9">
    <source>
        <dbReference type="ARBA" id="ARBA00042660"/>
    </source>
</evidence>
<evidence type="ECO:0000256" key="4">
    <source>
        <dbReference type="ARBA" id="ARBA00022630"/>
    </source>
</evidence>
<dbReference type="GO" id="GO:0033539">
    <property type="term" value="P:fatty acid beta-oxidation using acyl-CoA dehydrogenase"/>
    <property type="evidence" value="ECO:0007669"/>
    <property type="project" value="TreeGrafter"/>
</dbReference>
<evidence type="ECO:0000256" key="10">
    <source>
        <dbReference type="RuleBase" id="RU362125"/>
    </source>
</evidence>
<dbReference type="FunFam" id="1.20.140.10:FF:000001">
    <property type="entry name" value="Acyl-CoA dehydrogenase"/>
    <property type="match status" value="1"/>
</dbReference>
<feature type="domain" description="Acyl-CoA dehydrogenase/oxidase N-terminal" evidence="13">
    <location>
        <begin position="9"/>
        <end position="119"/>
    </location>
</feature>
<evidence type="ECO:0000313" key="15">
    <source>
        <dbReference type="Proteomes" id="UP001142610"/>
    </source>
</evidence>
<evidence type="ECO:0000259" key="11">
    <source>
        <dbReference type="Pfam" id="PF00441"/>
    </source>
</evidence>
<dbReference type="FunFam" id="2.40.110.10:FF:000002">
    <property type="entry name" value="Acyl-CoA dehydrogenase fadE12"/>
    <property type="match status" value="1"/>
</dbReference>
<dbReference type="InterPro" id="IPR009075">
    <property type="entry name" value="AcylCo_DH/oxidase_C"/>
</dbReference>
<reference evidence="14" key="1">
    <citation type="submission" date="2022-07" db="EMBL/GenBank/DDBJ databases">
        <title>Parvularcula maris sp. nov., an algicidal bacterium isolated from seawater.</title>
        <authorList>
            <person name="Li F."/>
        </authorList>
    </citation>
    <scope>NUCLEOTIDE SEQUENCE</scope>
    <source>
        <strain evidence="14">BGMRC 0090</strain>
    </source>
</reference>
<dbReference type="InterPro" id="IPR046373">
    <property type="entry name" value="Acyl-CoA_Oxase/DH_mid-dom_sf"/>
</dbReference>
<comment type="pathway">
    <text evidence="2">Siderophore biosynthesis; mycobactin biosynthesis.</text>
</comment>
<dbReference type="InterPro" id="IPR050741">
    <property type="entry name" value="Acyl-CoA_dehydrogenase"/>
</dbReference>
<evidence type="ECO:0000256" key="6">
    <source>
        <dbReference type="ARBA" id="ARBA00023002"/>
    </source>
</evidence>
<feature type="domain" description="Acyl-CoA dehydrogenase/oxidase C-terminal" evidence="11">
    <location>
        <begin position="233"/>
        <end position="378"/>
    </location>
</feature>
<dbReference type="SUPFAM" id="SSF47203">
    <property type="entry name" value="Acyl-CoA dehydrogenase C-terminal domain-like"/>
    <property type="match status" value="1"/>
</dbReference>
<comment type="function">
    <text evidence="7">Catalyzes the dehydrogenation at the alpha-beta position of ACP-bound acyl chains. This results in the introduction of a double bond in the lipidic chain, which is further transferred to the epsilon-amino group of lysine residue in the mycobactin core by MbtK.</text>
</comment>
<dbReference type="Gene3D" id="1.20.140.10">
    <property type="entry name" value="Butyryl-CoA Dehydrogenase, subunit A, domain 3"/>
    <property type="match status" value="1"/>
</dbReference>
<dbReference type="PANTHER" id="PTHR48083">
    <property type="entry name" value="MEDIUM-CHAIN SPECIFIC ACYL-COA DEHYDROGENASE, MITOCHONDRIAL-RELATED"/>
    <property type="match status" value="1"/>
</dbReference>
<evidence type="ECO:0000256" key="5">
    <source>
        <dbReference type="ARBA" id="ARBA00022827"/>
    </source>
</evidence>
<dbReference type="EMBL" id="JANIBC010000005">
    <property type="protein sequence ID" value="MCQ8185385.1"/>
    <property type="molecule type" value="Genomic_DNA"/>
</dbReference>
<dbReference type="PROSITE" id="PS00073">
    <property type="entry name" value="ACYL_COA_DH_2"/>
    <property type="match status" value="1"/>
</dbReference>
<comment type="cofactor">
    <cofactor evidence="1 10">
        <name>FAD</name>
        <dbReference type="ChEBI" id="CHEBI:57692"/>
    </cofactor>
</comment>
<evidence type="ECO:0000259" key="13">
    <source>
        <dbReference type="Pfam" id="PF02771"/>
    </source>
</evidence>
<dbReference type="Gene3D" id="1.10.540.10">
    <property type="entry name" value="Acyl-CoA dehydrogenase/oxidase, N-terminal domain"/>
    <property type="match status" value="1"/>
</dbReference>
<dbReference type="RefSeq" id="WP_256619271.1">
    <property type="nucleotide sequence ID" value="NZ_JANIBC010000005.1"/>
</dbReference>
<feature type="domain" description="Acyl-CoA oxidase/dehydrogenase middle" evidence="12">
    <location>
        <begin position="123"/>
        <end position="218"/>
    </location>
</feature>
<dbReference type="InterPro" id="IPR006091">
    <property type="entry name" value="Acyl-CoA_Oxase/DH_mid-dom"/>
</dbReference>
<dbReference type="GO" id="GO:0005737">
    <property type="term" value="C:cytoplasm"/>
    <property type="evidence" value="ECO:0007669"/>
    <property type="project" value="TreeGrafter"/>
</dbReference>
<keyword evidence="4 10" id="KW-0285">Flavoprotein</keyword>
<dbReference type="InterPro" id="IPR013786">
    <property type="entry name" value="AcylCoA_DH/ox_N"/>
</dbReference>
<evidence type="ECO:0000256" key="2">
    <source>
        <dbReference type="ARBA" id="ARBA00005102"/>
    </source>
</evidence>
<organism evidence="14 15">
    <name type="scientific">Parvularcula maris</name>
    <dbReference type="NCBI Taxonomy" id="2965077"/>
    <lineage>
        <taxon>Bacteria</taxon>
        <taxon>Pseudomonadati</taxon>
        <taxon>Pseudomonadota</taxon>
        <taxon>Alphaproteobacteria</taxon>
        <taxon>Parvularculales</taxon>
        <taxon>Parvularculaceae</taxon>
        <taxon>Parvularcula</taxon>
    </lineage>
</organism>
<keyword evidence="6 10" id="KW-0560">Oxidoreductase</keyword>
<dbReference type="FunFam" id="1.10.540.10:FF:000009">
    <property type="entry name" value="Probable acyl-CoA dehydrogenase"/>
    <property type="match status" value="1"/>
</dbReference>
<dbReference type="PANTHER" id="PTHR48083:SF20">
    <property type="entry name" value="LONG-CHAIN SPECIFIC ACYL-COA DEHYDROGENASE, MITOCHONDRIAL"/>
    <property type="match status" value="1"/>
</dbReference>
<dbReference type="Gene3D" id="2.40.110.10">
    <property type="entry name" value="Butyryl-CoA Dehydrogenase, subunit A, domain 2"/>
    <property type="match status" value="1"/>
</dbReference>
<comment type="similarity">
    <text evidence="3 10">Belongs to the acyl-CoA dehydrogenase family.</text>
</comment>
<keyword evidence="5 10" id="KW-0274">FAD</keyword>
<evidence type="ECO:0000313" key="14">
    <source>
        <dbReference type="EMBL" id="MCQ8185385.1"/>
    </source>
</evidence>
<dbReference type="InterPro" id="IPR009100">
    <property type="entry name" value="AcylCoA_DH/oxidase_NM_dom_sf"/>
</dbReference>
<accession>A0A9X2RHW7</accession>
<dbReference type="AlphaFoldDB" id="A0A9X2RHW7"/>
<evidence type="ECO:0000259" key="12">
    <source>
        <dbReference type="Pfam" id="PF02770"/>
    </source>
</evidence>
<evidence type="ECO:0000256" key="8">
    <source>
        <dbReference type="ARBA" id="ARBA00040394"/>
    </source>
</evidence>
<dbReference type="GO" id="GO:0050660">
    <property type="term" value="F:flavin adenine dinucleotide binding"/>
    <property type="evidence" value="ECO:0007669"/>
    <property type="project" value="InterPro"/>
</dbReference>
<keyword evidence="15" id="KW-1185">Reference proteome</keyword>
<evidence type="ECO:0000256" key="1">
    <source>
        <dbReference type="ARBA" id="ARBA00001974"/>
    </source>
</evidence>
<evidence type="ECO:0000256" key="7">
    <source>
        <dbReference type="ARBA" id="ARBA00037085"/>
    </source>
</evidence>
<dbReference type="Proteomes" id="UP001142610">
    <property type="component" value="Unassembled WGS sequence"/>
</dbReference>
<dbReference type="InterPro" id="IPR006089">
    <property type="entry name" value="Acyl-CoA_DH_CS"/>
</dbReference>
<comment type="caution">
    <text evidence="14">The sequence shown here is derived from an EMBL/GenBank/DDBJ whole genome shotgun (WGS) entry which is preliminary data.</text>
</comment>
<dbReference type="SUPFAM" id="SSF56645">
    <property type="entry name" value="Acyl-CoA dehydrogenase NM domain-like"/>
    <property type="match status" value="1"/>
</dbReference>
<name>A0A9X2RHW7_9PROT</name>